<comment type="caution">
    <text evidence="7">The sequence shown here is derived from an EMBL/GenBank/DDBJ whole genome shotgun (WGS) entry which is preliminary data.</text>
</comment>
<evidence type="ECO:0000313" key="7">
    <source>
        <dbReference type="EMBL" id="MED7826525.1"/>
    </source>
</evidence>
<evidence type="ECO:0000256" key="5">
    <source>
        <dbReference type="SAM" id="Phobius"/>
    </source>
</evidence>
<dbReference type="EMBL" id="JAYWVC010000162">
    <property type="protein sequence ID" value="MED7826525.1"/>
    <property type="molecule type" value="Genomic_DNA"/>
</dbReference>
<keyword evidence="3 5" id="KW-1133">Transmembrane helix</keyword>
<name>A0ABU7FRG4_9ACTN</name>
<dbReference type="Proteomes" id="UP001333996">
    <property type="component" value="Unassembled WGS sequence"/>
</dbReference>
<accession>A0ABU7FRG4</accession>
<evidence type="ECO:0000259" key="6">
    <source>
        <dbReference type="Pfam" id="PF06803"/>
    </source>
</evidence>
<evidence type="ECO:0000313" key="8">
    <source>
        <dbReference type="Proteomes" id="UP001333996"/>
    </source>
</evidence>
<evidence type="ECO:0000256" key="1">
    <source>
        <dbReference type="ARBA" id="ARBA00004127"/>
    </source>
</evidence>
<dbReference type="Pfam" id="PF06803">
    <property type="entry name" value="DUF1232"/>
    <property type="match status" value="1"/>
</dbReference>
<protein>
    <submittedName>
        <fullName evidence="7">DUF1232 domain-containing protein</fullName>
    </submittedName>
</protein>
<sequence length="140" mass="15208">MSDVWQIVIGIAAGLLVCWLLLLGALALARPKGNLLTEAVRLLPDLLRLISRLARDRSLPRRTRWLLWLLVGYLALPIDLVPDFIPVLGYADDAIAVALVLRTVIRQAGTDALASHWPGTADGLSVVRRLAGLPADAPHE</sequence>
<organism evidence="7 8">
    <name type="scientific">Streptomyces chiangmaiensis</name>
    <dbReference type="NCBI Taxonomy" id="766497"/>
    <lineage>
        <taxon>Bacteria</taxon>
        <taxon>Bacillati</taxon>
        <taxon>Actinomycetota</taxon>
        <taxon>Actinomycetes</taxon>
        <taxon>Kitasatosporales</taxon>
        <taxon>Streptomycetaceae</taxon>
        <taxon>Streptomyces</taxon>
    </lineage>
</organism>
<keyword evidence="2 5" id="KW-0812">Transmembrane</keyword>
<feature type="domain" description="DUF1232" evidence="6">
    <location>
        <begin position="63"/>
        <end position="99"/>
    </location>
</feature>
<keyword evidence="4 5" id="KW-0472">Membrane</keyword>
<keyword evidence="8" id="KW-1185">Reference proteome</keyword>
<evidence type="ECO:0000256" key="2">
    <source>
        <dbReference type="ARBA" id="ARBA00022692"/>
    </source>
</evidence>
<comment type="subcellular location">
    <subcellularLocation>
        <location evidence="1">Endomembrane system</location>
        <topology evidence="1">Multi-pass membrane protein</topology>
    </subcellularLocation>
</comment>
<feature type="transmembrane region" description="Helical" evidence="5">
    <location>
        <begin position="6"/>
        <end position="29"/>
    </location>
</feature>
<evidence type="ECO:0000256" key="4">
    <source>
        <dbReference type="ARBA" id="ARBA00023136"/>
    </source>
</evidence>
<dbReference type="RefSeq" id="WP_329510923.1">
    <property type="nucleotide sequence ID" value="NZ_BAAAYZ010000043.1"/>
</dbReference>
<reference evidence="7" key="1">
    <citation type="submission" date="2024-01" db="EMBL/GenBank/DDBJ databases">
        <title>First draft genome sequence data of TA4-1, the type strain of Gram-positive actinobacterium Streptomyces chiangmaiensis.</title>
        <authorList>
            <person name="Yasawong M."/>
            <person name="Nantapong N."/>
        </authorList>
    </citation>
    <scope>NUCLEOTIDE SEQUENCE</scope>
    <source>
        <strain evidence="7">TA4-1</strain>
    </source>
</reference>
<gene>
    <name evidence="7" type="ORF">VXC91_32415</name>
</gene>
<dbReference type="InterPro" id="IPR010652">
    <property type="entry name" value="DUF1232"/>
</dbReference>
<feature type="transmembrane region" description="Helical" evidence="5">
    <location>
        <begin position="65"/>
        <end position="81"/>
    </location>
</feature>
<proteinExistence type="predicted"/>
<evidence type="ECO:0000256" key="3">
    <source>
        <dbReference type="ARBA" id="ARBA00022989"/>
    </source>
</evidence>